<dbReference type="InterPro" id="IPR003033">
    <property type="entry name" value="SCP2_sterol-bd_dom"/>
</dbReference>
<name>K1SQ93_9ZZZZ</name>
<reference evidence="2" key="1">
    <citation type="journal article" date="2013" name="Environ. Microbiol.">
        <title>Microbiota from the distal guts of lean and obese adolescents exhibit partial functional redundancy besides clear differences in community structure.</title>
        <authorList>
            <person name="Ferrer M."/>
            <person name="Ruiz A."/>
            <person name="Lanza F."/>
            <person name="Haange S.B."/>
            <person name="Oberbach A."/>
            <person name="Till H."/>
            <person name="Bargiela R."/>
            <person name="Campoy C."/>
            <person name="Segura M.T."/>
            <person name="Richter M."/>
            <person name="von Bergen M."/>
            <person name="Seifert J."/>
            <person name="Suarez A."/>
        </authorList>
    </citation>
    <scope>NUCLEOTIDE SEQUENCE</scope>
</reference>
<dbReference type="EMBL" id="AJWZ01006448">
    <property type="protein sequence ID" value="EKC59738.1"/>
    <property type="molecule type" value="Genomic_DNA"/>
</dbReference>
<evidence type="ECO:0000313" key="2">
    <source>
        <dbReference type="EMBL" id="EKC59738.1"/>
    </source>
</evidence>
<feature type="non-terminal residue" evidence="2">
    <location>
        <position position="1"/>
    </location>
</feature>
<gene>
    <name evidence="2" type="ORF">OBE_09344</name>
</gene>
<feature type="domain" description="SCP2" evidence="1">
    <location>
        <begin position="2"/>
        <end position="66"/>
    </location>
</feature>
<sequence length="69" mass="7529">IFYIEAKDGKVNVEPYDYHDNKAIVTVAPTNLLKILDGKLKPAIAYTTGRVSVDGDVNAVLQLIDLAVK</sequence>
<proteinExistence type="predicted"/>
<dbReference type="AlphaFoldDB" id="K1SQ93"/>
<dbReference type="Pfam" id="PF02036">
    <property type="entry name" value="SCP2"/>
    <property type="match status" value="1"/>
</dbReference>
<dbReference type="Gene3D" id="3.30.1050.10">
    <property type="entry name" value="SCP2 sterol-binding domain"/>
    <property type="match status" value="1"/>
</dbReference>
<organism evidence="2">
    <name type="scientific">human gut metagenome</name>
    <dbReference type="NCBI Taxonomy" id="408170"/>
    <lineage>
        <taxon>unclassified sequences</taxon>
        <taxon>metagenomes</taxon>
        <taxon>organismal metagenomes</taxon>
    </lineage>
</organism>
<protein>
    <submittedName>
        <fullName evidence="2">SCP-2 sterol transfer family</fullName>
    </submittedName>
</protein>
<comment type="caution">
    <text evidence="2">The sequence shown here is derived from an EMBL/GenBank/DDBJ whole genome shotgun (WGS) entry which is preliminary data.</text>
</comment>
<accession>K1SQ93</accession>
<evidence type="ECO:0000259" key="1">
    <source>
        <dbReference type="Pfam" id="PF02036"/>
    </source>
</evidence>
<dbReference type="SUPFAM" id="SSF55718">
    <property type="entry name" value="SCP-like"/>
    <property type="match status" value="1"/>
</dbReference>
<dbReference type="InterPro" id="IPR036527">
    <property type="entry name" value="SCP2_sterol-bd_dom_sf"/>
</dbReference>